<accession>A0A1B7X3J8</accession>
<comment type="caution">
    <text evidence="1">The sequence shown here is derived from an EMBL/GenBank/DDBJ whole genome shotgun (WGS) entry which is preliminary data.</text>
</comment>
<evidence type="ECO:0000313" key="2">
    <source>
        <dbReference type="Proteomes" id="UP000092093"/>
    </source>
</evidence>
<reference evidence="1 2" key="1">
    <citation type="submission" date="2015-09" db="EMBL/GenBank/DDBJ databases">
        <title>Aphanizomenon flos-aquae WA102.</title>
        <authorList>
            <person name="Driscoll C."/>
        </authorList>
    </citation>
    <scope>NUCLEOTIDE SEQUENCE [LARGE SCALE GENOMIC DNA]</scope>
    <source>
        <strain evidence="1">WA102</strain>
    </source>
</reference>
<sequence>MSSAILIDFDQIYQVRDNKVSSAAKFDDLASYFKKASRDIKAEWSNFSAEQRDYLRDFAYSFIEPNQGVTGFLEILKSKIYLLFLNLSSQKESYDACLNAIDFLVDTILDCIEQNDPGYQAVLSDTLEELRLNYERIPEVKPEDSSAWLRNIFDEAIAEV</sequence>
<dbReference type="Proteomes" id="UP000092093">
    <property type="component" value="Unassembled WGS sequence"/>
</dbReference>
<dbReference type="EMBL" id="LJOW01000037">
    <property type="protein sequence ID" value="OBQ43937.1"/>
    <property type="molecule type" value="Genomic_DNA"/>
</dbReference>
<evidence type="ECO:0000313" key="1">
    <source>
        <dbReference type="EMBL" id="OBQ43937.1"/>
    </source>
</evidence>
<dbReference type="PATRIC" id="fig|1710896.3.peg.6290"/>
<organism evidence="1 2">
    <name type="scientific">Aphanizomenon flos-aquae WA102</name>
    <dbReference type="NCBI Taxonomy" id="1710896"/>
    <lineage>
        <taxon>Bacteria</taxon>
        <taxon>Bacillati</taxon>
        <taxon>Cyanobacteriota</taxon>
        <taxon>Cyanophyceae</taxon>
        <taxon>Nostocales</taxon>
        <taxon>Aphanizomenonaceae</taxon>
        <taxon>Aphanizomenon</taxon>
    </lineage>
</organism>
<dbReference type="AlphaFoldDB" id="A0A1B7X3J8"/>
<gene>
    <name evidence="1" type="ORF">AN484_09765</name>
</gene>
<proteinExistence type="predicted"/>
<name>A0A1B7X3J8_APHFL</name>
<protein>
    <submittedName>
        <fullName evidence="1">Uncharacterized protein</fullName>
    </submittedName>
</protein>